<gene>
    <name evidence="1" type="ORF">SAMN05444391_1223</name>
</gene>
<dbReference type="RefSeq" id="WP_079654327.1">
    <property type="nucleotide sequence ID" value="NZ_LT670846.1"/>
</dbReference>
<sequence length="313" mass="36448">MKKVFKNFVLTVVLVLAFVRVGFGEEKQGGQIEKKYPPYPDVWEWMFPIEKGTYIAPSLIKLQTGDYVVIKRRFIGATITSEKSIPVACYLLFENQQLPMDECEKLHDCAIYNKNCDFLKQKNAKIIEESYLKDEFPIYSGDVMLDLGGISMGSPKCSMGYKSIVLKNVKENKIILSVVPVYLYDKPIKVYINPYCEWNWDYNYSKDYILSPISFGDVFSGIYPLEDGNFLMKINMGKSGVYFIRFDSMMQTKSSIVGRRIFFIKEDEFKKLMFKQVNVREDELHPYSDYEIYKNILNYIKSKYLKNSKGGKP</sequence>
<name>A0A1M6SYL9_9AQUI</name>
<organism evidence="1 2">
    <name type="scientific">Thermocrinis minervae</name>
    <dbReference type="NCBI Taxonomy" id="381751"/>
    <lineage>
        <taxon>Bacteria</taxon>
        <taxon>Pseudomonadati</taxon>
        <taxon>Aquificota</taxon>
        <taxon>Aquificia</taxon>
        <taxon>Aquificales</taxon>
        <taxon>Aquificaceae</taxon>
        <taxon>Thermocrinis</taxon>
    </lineage>
</organism>
<dbReference type="Proteomes" id="UP000189810">
    <property type="component" value="Chromosome I"/>
</dbReference>
<protein>
    <submittedName>
        <fullName evidence="1">Uncharacterized protein</fullName>
    </submittedName>
</protein>
<evidence type="ECO:0000313" key="1">
    <source>
        <dbReference type="EMBL" id="SHK49842.1"/>
    </source>
</evidence>
<accession>A0A1M6SYL9</accession>
<proteinExistence type="predicted"/>
<evidence type="ECO:0000313" key="2">
    <source>
        <dbReference type="Proteomes" id="UP000189810"/>
    </source>
</evidence>
<keyword evidence="2" id="KW-1185">Reference proteome</keyword>
<dbReference type="STRING" id="381751.SAMN05444391_1223"/>
<dbReference type="AlphaFoldDB" id="A0A1M6SYL9"/>
<reference evidence="1 2" key="1">
    <citation type="submission" date="2016-11" db="EMBL/GenBank/DDBJ databases">
        <authorList>
            <person name="Jaros S."/>
            <person name="Januszkiewicz K."/>
            <person name="Wedrychowicz H."/>
        </authorList>
    </citation>
    <scope>NUCLEOTIDE SEQUENCE [LARGE SCALE GENOMIC DNA]</scope>
    <source>
        <strain evidence="1 2">DSM 19557</strain>
    </source>
</reference>
<dbReference type="EMBL" id="LT670846">
    <property type="protein sequence ID" value="SHK49842.1"/>
    <property type="molecule type" value="Genomic_DNA"/>
</dbReference>